<accession>A0A381N3Y1</accession>
<evidence type="ECO:0000313" key="1">
    <source>
        <dbReference type="EMBL" id="SUZ49301.1"/>
    </source>
</evidence>
<protein>
    <submittedName>
        <fullName evidence="1">Uncharacterized protein</fullName>
    </submittedName>
</protein>
<sequence>MRRDELLAQVPRRAPGNDEDRIAVIPEVLINDQGSVGSKNSAV</sequence>
<dbReference type="EMBL" id="UINC01000111">
    <property type="protein sequence ID" value="SUZ49301.1"/>
    <property type="molecule type" value="Genomic_DNA"/>
</dbReference>
<name>A0A381N3Y1_9ZZZZ</name>
<dbReference type="AlphaFoldDB" id="A0A381N3Y1"/>
<gene>
    <name evidence="1" type="ORF">METZ01_LOCUS2155</name>
</gene>
<organism evidence="1">
    <name type="scientific">marine metagenome</name>
    <dbReference type="NCBI Taxonomy" id="408172"/>
    <lineage>
        <taxon>unclassified sequences</taxon>
        <taxon>metagenomes</taxon>
        <taxon>ecological metagenomes</taxon>
    </lineage>
</organism>
<proteinExistence type="predicted"/>
<reference evidence="1" key="1">
    <citation type="submission" date="2018-05" db="EMBL/GenBank/DDBJ databases">
        <authorList>
            <person name="Lanie J.A."/>
            <person name="Ng W.-L."/>
            <person name="Kazmierczak K.M."/>
            <person name="Andrzejewski T.M."/>
            <person name="Davidsen T.M."/>
            <person name="Wayne K.J."/>
            <person name="Tettelin H."/>
            <person name="Glass J.I."/>
            <person name="Rusch D."/>
            <person name="Podicherti R."/>
            <person name="Tsui H.-C.T."/>
            <person name="Winkler M.E."/>
        </authorList>
    </citation>
    <scope>NUCLEOTIDE SEQUENCE</scope>
</reference>